<name>A0A512TLI1_CLOBU</name>
<proteinExistence type="predicted"/>
<dbReference type="AlphaFoldDB" id="A0A512TLI1"/>
<sequence length="67" mass="7986">MNTKGLSDEAVFEIMYFIYKGIDVEIDKIHDNDSLVKKEVLEEIINWYKDNVIINYNSLKEKFNNIK</sequence>
<evidence type="ECO:0000313" key="2">
    <source>
        <dbReference type="Proteomes" id="UP000321089"/>
    </source>
</evidence>
<protein>
    <submittedName>
        <fullName evidence="1">Uncharacterized protein</fullName>
    </submittedName>
</protein>
<dbReference type="RefSeq" id="WP_146868309.1">
    <property type="nucleotide sequence ID" value="NZ_BKBC01000017.1"/>
</dbReference>
<comment type="caution">
    <text evidence="1">The sequence shown here is derived from an EMBL/GenBank/DDBJ whole genome shotgun (WGS) entry which is preliminary data.</text>
</comment>
<organism evidence="1 2">
    <name type="scientific">Clostridium butyricum</name>
    <dbReference type="NCBI Taxonomy" id="1492"/>
    <lineage>
        <taxon>Bacteria</taxon>
        <taxon>Bacillati</taxon>
        <taxon>Bacillota</taxon>
        <taxon>Clostridia</taxon>
        <taxon>Eubacteriales</taxon>
        <taxon>Clostridiaceae</taxon>
        <taxon>Clostridium</taxon>
    </lineage>
</organism>
<accession>A0A512TLI1</accession>
<reference evidence="1 2" key="1">
    <citation type="submission" date="2019-07" db="EMBL/GenBank/DDBJ databases">
        <title>Whole genome shotgun sequence of Clostridium butyricum NBRC 3858.</title>
        <authorList>
            <person name="Hosoyama A."/>
            <person name="Uohara A."/>
            <person name="Ohji S."/>
            <person name="Ichikawa N."/>
        </authorList>
    </citation>
    <scope>NUCLEOTIDE SEQUENCE [LARGE SCALE GENOMIC DNA]</scope>
    <source>
        <strain evidence="1 2">NBRC 3858</strain>
    </source>
</reference>
<dbReference type="Proteomes" id="UP000321089">
    <property type="component" value="Unassembled WGS sequence"/>
</dbReference>
<gene>
    <name evidence="1" type="ORF">CBU02nite_16260</name>
</gene>
<dbReference type="EMBL" id="BKBC01000017">
    <property type="protein sequence ID" value="GEQ21120.1"/>
    <property type="molecule type" value="Genomic_DNA"/>
</dbReference>
<evidence type="ECO:0000313" key="1">
    <source>
        <dbReference type="EMBL" id="GEQ21120.1"/>
    </source>
</evidence>